<accession>A0A5Q0C9K8</accession>
<dbReference type="RefSeq" id="WP_153270604.1">
    <property type="nucleotide sequence ID" value="NZ_CP043498.1"/>
</dbReference>
<protein>
    <submittedName>
        <fullName evidence="2">Phage portal protein</fullName>
    </submittedName>
</protein>
<dbReference type="EMBL" id="CP043498">
    <property type="protein sequence ID" value="QFY60359.1"/>
    <property type="molecule type" value="Genomic_DNA"/>
</dbReference>
<name>A0A5Q0C9K8_9HYPH</name>
<organism evidence="2 3">
    <name type="scientific">Rhizobium grahamii</name>
    <dbReference type="NCBI Taxonomy" id="1120045"/>
    <lineage>
        <taxon>Bacteria</taxon>
        <taxon>Pseudomonadati</taxon>
        <taxon>Pseudomonadota</taxon>
        <taxon>Alphaproteobacteria</taxon>
        <taxon>Hyphomicrobiales</taxon>
        <taxon>Rhizobiaceae</taxon>
        <taxon>Rhizobium/Agrobacterium group</taxon>
        <taxon>Rhizobium</taxon>
    </lineage>
</organism>
<dbReference type="Gene3D" id="1.20.1270.210">
    <property type="match status" value="1"/>
</dbReference>
<reference evidence="2 3" key="1">
    <citation type="submission" date="2019-08" db="EMBL/GenBank/DDBJ databases">
        <title>Prosopis cineraria nodule microbiome.</title>
        <authorList>
            <person name="Ali R."/>
            <person name="Chaluvadi S.R."/>
            <person name="Wang X."/>
        </authorList>
    </citation>
    <scope>NUCLEOTIDE SEQUENCE [LARGE SCALE GENOMIC DNA]</scope>
    <source>
        <strain evidence="2 3">BG7</strain>
    </source>
</reference>
<dbReference type="InterPro" id="IPR006944">
    <property type="entry name" value="Phage/GTA_portal"/>
</dbReference>
<dbReference type="KEGG" id="rgr:FZ934_07885"/>
<dbReference type="Gene3D" id="3.40.140.120">
    <property type="match status" value="1"/>
</dbReference>
<evidence type="ECO:0000256" key="1">
    <source>
        <dbReference type="SAM" id="MobiDB-lite"/>
    </source>
</evidence>
<keyword evidence="3" id="KW-1185">Reference proteome</keyword>
<sequence>MWPFSTKAEPAIEAKSLAEPDETLEAIFAGIVPGSVSVSTAQAMTVPAVQAAIRIISEAAASLDVKVVEIVDGVAQDRPDHQANKILSGSANEWTSGYELIRDLVAAALVHDRGGLAYVTKVRDEPREAIQYRPSVITVDYDSATGQPTYKLNNVATPADSIIHVRGPFNRSPLSLAREAIGTAKSMETYAGQFFQNGARPGGIIMAKKSVGDTGVKAMLKGWKEAFAGSANAGKTAVLWDETGYQQLTMNSTDAQFLENRKFQIIEIARAFRVPPAMLFDLDRATWSNGEQQGKEFLSYTLEPWLKVLETAFARALFTPEEKVRYRVVFDRDDLTRADLTSRAAAISSLITARVLNPNEARNWLGMPPRDGGNEYSNPAIDLAKPDTAANDNTPPPNKEPSVAVS</sequence>
<evidence type="ECO:0000313" key="2">
    <source>
        <dbReference type="EMBL" id="QFY60359.1"/>
    </source>
</evidence>
<dbReference type="Proteomes" id="UP000326881">
    <property type="component" value="Chromosome"/>
</dbReference>
<feature type="region of interest" description="Disordered" evidence="1">
    <location>
        <begin position="365"/>
        <end position="406"/>
    </location>
</feature>
<gene>
    <name evidence="2" type="ORF">FZ934_07885</name>
</gene>
<proteinExistence type="predicted"/>
<dbReference type="OrthoDB" id="7592047at2"/>
<dbReference type="InterPro" id="IPR006427">
    <property type="entry name" value="Portal_HK97"/>
</dbReference>
<dbReference type="Gene3D" id="3.30.1120.70">
    <property type="match status" value="1"/>
</dbReference>
<evidence type="ECO:0000313" key="3">
    <source>
        <dbReference type="Proteomes" id="UP000326881"/>
    </source>
</evidence>
<dbReference type="AlphaFoldDB" id="A0A5Q0C9K8"/>
<dbReference type="Pfam" id="PF04860">
    <property type="entry name" value="Phage_portal"/>
    <property type="match status" value="1"/>
</dbReference>
<dbReference type="NCBIfam" id="TIGR01537">
    <property type="entry name" value="portal_HK97"/>
    <property type="match status" value="1"/>
</dbReference>